<dbReference type="EMBL" id="AP017369">
    <property type="protein sequence ID" value="BAU95772.1"/>
    <property type="molecule type" value="Genomic_DNA"/>
</dbReference>
<feature type="compositionally biased region" description="Basic and acidic residues" evidence="1">
    <location>
        <begin position="58"/>
        <end position="68"/>
    </location>
</feature>
<feature type="region of interest" description="Disordered" evidence="1">
    <location>
        <begin position="58"/>
        <end position="80"/>
    </location>
</feature>
<dbReference type="AlphaFoldDB" id="A0A161J8B2"/>
<protein>
    <submittedName>
        <fullName evidence="2">Uncharacterized protein</fullName>
    </submittedName>
</protein>
<evidence type="ECO:0000256" key="1">
    <source>
        <dbReference type="SAM" id="MobiDB-lite"/>
    </source>
</evidence>
<reference evidence="2 3" key="1">
    <citation type="submission" date="2016-02" db="EMBL/GenBank/DDBJ databases">
        <title>Corynebacterium glutamicum N24 whole genome sequencing project.</title>
        <authorList>
            <person name="Matsutani M."/>
            <person name="Nangtapong N."/>
            <person name="Yakushi T."/>
            <person name="Matsushita K."/>
        </authorList>
    </citation>
    <scope>NUCLEOTIDE SEQUENCE [LARGE SCALE GENOMIC DNA]</scope>
    <source>
        <strain evidence="2 3">N24</strain>
    </source>
</reference>
<dbReference type="KEGG" id="csur:N24_1510"/>
<accession>A0A161J8B2</accession>
<proteinExistence type="predicted"/>
<evidence type="ECO:0000313" key="3">
    <source>
        <dbReference type="Proteomes" id="UP000218244"/>
    </source>
</evidence>
<dbReference type="Proteomes" id="UP000218244">
    <property type="component" value="Chromosome"/>
</dbReference>
<evidence type="ECO:0000313" key="2">
    <source>
        <dbReference type="EMBL" id="BAU95772.1"/>
    </source>
</evidence>
<organism evidence="2 3">
    <name type="scientific">Corynebacterium suranareeae</name>
    <dbReference type="NCBI Taxonomy" id="2506452"/>
    <lineage>
        <taxon>Bacteria</taxon>
        <taxon>Bacillati</taxon>
        <taxon>Actinomycetota</taxon>
        <taxon>Actinomycetes</taxon>
        <taxon>Mycobacteriales</taxon>
        <taxon>Corynebacteriaceae</taxon>
        <taxon>Corynebacterium</taxon>
    </lineage>
</organism>
<sequence>MSETTFLVEPSFSSKNLGSAENLNDRCVQIAGTWPRSPPWLTLLLIVYPKNAVDQHEWETKNRRESSERFPTFQTYGTPA</sequence>
<keyword evidence="3" id="KW-1185">Reference proteome</keyword>
<name>A0A161J8B2_9CORY</name>
<gene>
    <name evidence="2" type="ORF">N24_1510</name>
</gene>